<dbReference type="InterPro" id="IPR009057">
    <property type="entry name" value="Homeodomain-like_sf"/>
</dbReference>
<reference evidence="4 5" key="1">
    <citation type="submission" date="2018-09" db="EMBL/GenBank/DDBJ databases">
        <title>Characterization of the phylogenetic diversity of five novel species belonging to the genus Bifidobacterium.</title>
        <authorList>
            <person name="Lugli G.A."/>
            <person name="Duranti S."/>
            <person name="Milani C."/>
        </authorList>
    </citation>
    <scope>NUCLEOTIDE SEQUENCE [LARGE SCALE GENOMIC DNA]</scope>
    <source>
        <strain evidence="4 5">2036B</strain>
    </source>
</reference>
<gene>
    <name evidence="4" type="ORF">D2E26_1171</name>
</gene>
<dbReference type="Proteomes" id="UP000287609">
    <property type="component" value="Unassembled WGS sequence"/>
</dbReference>
<protein>
    <submittedName>
        <fullName evidence="4">AcrR family transcriptional regulator</fullName>
    </submittedName>
</protein>
<evidence type="ECO:0000256" key="1">
    <source>
        <dbReference type="ARBA" id="ARBA00023125"/>
    </source>
</evidence>
<dbReference type="PROSITE" id="PS50977">
    <property type="entry name" value="HTH_TETR_2"/>
    <property type="match status" value="1"/>
</dbReference>
<evidence type="ECO:0000259" key="3">
    <source>
        <dbReference type="PROSITE" id="PS50977"/>
    </source>
</evidence>
<comment type="caution">
    <text evidence="4">The sequence shown here is derived from an EMBL/GenBank/DDBJ whole genome shotgun (WGS) entry which is preliminary data.</text>
</comment>
<dbReference type="Gene3D" id="1.10.357.10">
    <property type="entry name" value="Tetracycline Repressor, domain 2"/>
    <property type="match status" value="1"/>
</dbReference>
<dbReference type="SUPFAM" id="SSF46689">
    <property type="entry name" value="Homeodomain-like"/>
    <property type="match status" value="1"/>
</dbReference>
<evidence type="ECO:0000313" key="4">
    <source>
        <dbReference type="EMBL" id="RSX55117.1"/>
    </source>
</evidence>
<accession>A0A430FQK8</accession>
<evidence type="ECO:0000313" key="5">
    <source>
        <dbReference type="Proteomes" id="UP000287609"/>
    </source>
</evidence>
<dbReference type="GO" id="GO:0003677">
    <property type="term" value="F:DNA binding"/>
    <property type="evidence" value="ECO:0007669"/>
    <property type="project" value="UniProtKB-UniRule"/>
</dbReference>
<dbReference type="AlphaFoldDB" id="A0A430FQK8"/>
<dbReference type="RefSeq" id="WP_125963787.1">
    <property type="nucleotide sequence ID" value="NZ_QXGM01000002.1"/>
</dbReference>
<feature type="DNA-binding region" description="H-T-H motif" evidence="2">
    <location>
        <begin position="34"/>
        <end position="53"/>
    </location>
</feature>
<evidence type="ECO:0000256" key="2">
    <source>
        <dbReference type="PROSITE-ProRule" id="PRU00335"/>
    </source>
</evidence>
<dbReference type="InterPro" id="IPR001647">
    <property type="entry name" value="HTH_TetR"/>
</dbReference>
<proteinExistence type="predicted"/>
<dbReference type="EMBL" id="QXGM01000002">
    <property type="protein sequence ID" value="RSX55117.1"/>
    <property type="molecule type" value="Genomic_DNA"/>
</dbReference>
<name>A0A430FQK8_9BIFI</name>
<sequence length="228" mass="26206">MSRPRRDSRTLPAKDRMENAFWDLLADHEFSKITVTDVVRVADVNRNSFYYHFSGLPELADASILREVEHMPRPASPQAHMHLRPETEWRFYCTTMLEEPEQRQRLDRLALLTGPNSSNELMDSLRDFLRMTMMSILEIDTDSMDVKTSLLIDFSVGGILAVLQDWPRMRETITVDDLMSDDLALLTMSMYMAMSKESLRSYLGRVISADRAPMPNYMTATLGAPTFA</sequence>
<keyword evidence="1 2" id="KW-0238">DNA-binding</keyword>
<keyword evidence="5" id="KW-1185">Reference proteome</keyword>
<dbReference type="OrthoDB" id="9810250at2"/>
<feature type="domain" description="HTH tetR-type" evidence="3">
    <location>
        <begin position="11"/>
        <end position="71"/>
    </location>
</feature>
<organism evidence="4 5">
    <name type="scientific">Bifidobacterium dolichotidis</name>
    <dbReference type="NCBI Taxonomy" id="2306976"/>
    <lineage>
        <taxon>Bacteria</taxon>
        <taxon>Bacillati</taxon>
        <taxon>Actinomycetota</taxon>
        <taxon>Actinomycetes</taxon>
        <taxon>Bifidobacteriales</taxon>
        <taxon>Bifidobacteriaceae</taxon>
        <taxon>Bifidobacterium</taxon>
    </lineage>
</organism>